<dbReference type="InterPro" id="IPR000253">
    <property type="entry name" value="FHA_dom"/>
</dbReference>
<name>A0A3B1AA52_9ZZZZ</name>
<reference evidence="2" key="1">
    <citation type="submission" date="2018-06" db="EMBL/GenBank/DDBJ databases">
        <authorList>
            <person name="Zhirakovskaya E."/>
        </authorList>
    </citation>
    <scope>NUCLEOTIDE SEQUENCE</scope>
</reference>
<dbReference type="SUPFAM" id="SSF49879">
    <property type="entry name" value="SMAD/FHA domain"/>
    <property type="match status" value="1"/>
</dbReference>
<dbReference type="InterPro" id="IPR008984">
    <property type="entry name" value="SMAD_FHA_dom_sf"/>
</dbReference>
<dbReference type="PANTHER" id="PTHR23308">
    <property type="entry name" value="NUCLEAR INHIBITOR OF PROTEIN PHOSPHATASE-1"/>
    <property type="match status" value="1"/>
</dbReference>
<protein>
    <recommendedName>
        <fullName evidence="1">FHA domain-containing protein</fullName>
    </recommendedName>
</protein>
<evidence type="ECO:0000313" key="2">
    <source>
        <dbReference type="EMBL" id="VAW98480.1"/>
    </source>
</evidence>
<accession>A0A3B1AA52</accession>
<feature type="domain" description="FHA" evidence="1">
    <location>
        <begin position="23"/>
        <end position="72"/>
    </location>
</feature>
<dbReference type="EMBL" id="UOFR01000060">
    <property type="protein sequence ID" value="VAW98480.1"/>
    <property type="molecule type" value="Genomic_DNA"/>
</dbReference>
<gene>
    <name evidence="2" type="ORF">MNBD_GAMMA21-2192</name>
</gene>
<dbReference type="PROSITE" id="PS50006">
    <property type="entry name" value="FHA_DOMAIN"/>
    <property type="match status" value="1"/>
</dbReference>
<dbReference type="Gene3D" id="2.60.200.20">
    <property type="match status" value="1"/>
</dbReference>
<dbReference type="Pfam" id="PF00498">
    <property type="entry name" value="FHA"/>
    <property type="match status" value="1"/>
</dbReference>
<organism evidence="2">
    <name type="scientific">hydrothermal vent metagenome</name>
    <dbReference type="NCBI Taxonomy" id="652676"/>
    <lineage>
        <taxon>unclassified sequences</taxon>
        <taxon>metagenomes</taxon>
        <taxon>ecological metagenomes</taxon>
    </lineage>
</organism>
<dbReference type="InterPro" id="IPR050923">
    <property type="entry name" value="Cell_Proc_Reg/RNA_Proc"/>
</dbReference>
<dbReference type="AlphaFoldDB" id="A0A3B1AA52"/>
<dbReference type="SMART" id="SM00240">
    <property type="entry name" value="FHA"/>
    <property type="match status" value="1"/>
</dbReference>
<dbReference type="CDD" id="cd00060">
    <property type="entry name" value="FHA"/>
    <property type="match status" value="1"/>
</dbReference>
<proteinExistence type="predicted"/>
<evidence type="ECO:0000259" key="1">
    <source>
        <dbReference type="PROSITE" id="PS50006"/>
    </source>
</evidence>
<sequence length="96" mass="10569">MTLYNTNIDHHEVDTVNLQAGAMSIGRASDNDLRLTDTTVSSHHAEIFTYLDASYIEDLGSTNGTFLNGKRIQKHTLHSGDIIKLGKHVFEVGANN</sequence>